<evidence type="ECO:0000256" key="3">
    <source>
        <dbReference type="SAM" id="SignalP"/>
    </source>
</evidence>
<feature type="compositionally biased region" description="Polar residues" evidence="1">
    <location>
        <begin position="510"/>
        <end position="532"/>
    </location>
</feature>
<dbReference type="AlphaFoldDB" id="A0AAV2HV96"/>
<keyword evidence="5" id="KW-1185">Reference proteome</keyword>
<gene>
    <name evidence="4" type="ORF">GSLYS_00011345001</name>
</gene>
<feature type="compositionally biased region" description="Polar residues" evidence="1">
    <location>
        <begin position="556"/>
        <end position="585"/>
    </location>
</feature>
<reference evidence="4 5" key="1">
    <citation type="submission" date="2024-04" db="EMBL/GenBank/DDBJ databases">
        <authorList>
            <consortium name="Genoscope - CEA"/>
            <person name="William W."/>
        </authorList>
    </citation>
    <scope>NUCLEOTIDE SEQUENCE [LARGE SCALE GENOMIC DNA]</scope>
</reference>
<organism evidence="4 5">
    <name type="scientific">Lymnaea stagnalis</name>
    <name type="common">Great pond snail</name>
    <name type="synonym">Helix stagnalis</name>
    <dbReference type="NCBI Taxonomy" id="6523"/>
    <lineage>
        <taxon>Eukaryota</taxon>
        <taxon>Metazoa</taxon>
        <taxon>Spiralia</taxon>
        <taxon>Lophotrochozoa</taxon>
        <taxon>Mollusca</taxon>
        <taxon>Gastropoda</taxon>
        <taxon>Heterobranchia</taxon>
        <taxon>Euthyneura</taxon>
        <taxon>Panpulmonata</taxon>
        <taxon>Hygrophila</taxon>
        <taxon>Lymnaeoidea</taxon>
        <taxon>Lymnaeidae</taxon>
        <taxon>Lymnaea</taxon>
    </lineage>
</organism>
<feature type="signal peptide" evidence="3">
    <location>
        <begin position="1"/>
        <end position="18"/>
    </location>
</feature>
<dbReference type="EMBL" id="CAXITT010000262">
    <property type="protein sequence ID" value="CAL1537432.1"/>
    <property type="molecule type" value="Genomic_DNA"/>
</dbReference>
<sequence>MTAGVTVWVVFCLGLVSADGPLGMTLDITPNSTSFDLCPSAPPNISVTCEGRLVNPGPPGYQIQIKGTDGNITWNSSHLAYAPTTGGIKNISCIASNRIYTDIIVAKSASITINEPPPRAPDLTIKNSIILNSSTMLHSSVMFNRTTVLLEEGMMEVACSVEGGFPEVSNVTVTCDSLFEETVSGNSLSWSHPVNWTSTNATCECNAQHVTGCYVSKSTLSLFVTSPLKWGTHAEFHEVTSVEIGGIVHFQLSVTGFPLPTEDSAHLKIGDSRLDRGRYNVTLKKSDIGNEASVWLEMRPQSDEDFNNYTLVMSNQVNQSLEISFRIVNADPSKEELNIVLIAGIAAPVGFIVIVIVIITVVFIVKKRKHKTDEDDGPTLEISHPIPVGRTSSTFSSLNSPQLVVQNEYVPFTEAEPVLPACPADDDLISIRPQRGDMADGQDQVPLQMANEEDQVPQHAAVLVAGGKMKNNQLVSNYNVNIKNRTLQTNSKQSPRVRFDLTGAEPEVGQGTSSGHPGQTTGRDNPGLTTGSGHAGQLTGIGHGGQLTGSGHAGQISISGSTNSGYDNVNIKNTTLQRETNSMKQLPNEDVSTEEQTEQGSRVKPTTYVNVHPQPLAVDTPPLQMNTKTNVEHEADNIVNPCDTPIPDDEITEGQTEQDSKVNNRDYDNVILKPILEDTPLLSMKTKKNVDHDADDIVSPCDTPSPEGDQLFQEPWFGAPTPSPEPLEQPAPHTRRSSGYVNAQPGPNDAPAVALTVSTDRTSDILNGT</sequence>
<feature type="region of interest" description="Disordered" evidence="1">
    <location>
        <begin position="503"/>
        <end position="603"/>
    </location>
</feature>
<feature type="chain" id="PRO_5043999295" description="Ig-like domain-containing protein" evidence="3">
    <location>
        <begin position="19"/>
        <end position="769"/>
    </location>
</feature>
<accession>A0AAV2HV96</accession>
<protein>
    <recommendedName>
        <fullName evidence="6">Ig-like domain-containing protein</fullName>
    </recommendedName>
</protein>
<feature type="transmembrane region" description="Helical" evidence="2">
    <location>
        <begin position="339"/>
        <end position="365"/>
    </location>
</feature>
<evidence type="ECO:0000313" key="4">
    <source>
        <dbReference type="EMBL" id="CAL1537432.1"/>
    </source>
</evidence>
<feature type="compositionally biased region" description="Polar residues" evidence="1">
    <location>
        <begin position="756"/>
        <end position="769"/>
    </location>
</feature>
<name>A0AAV2HV96_LYMST</name>
<keyword evidence="2" id="KW-1133">Transmembrane helix</keyword>
<feature type="region of interest" description="Disordered" evidence="1">
    <location>
        <begin position="700"/>
        <end position="769"/>
    </location>
</feature>
<evidence type="ECO:0000256" key="1">
    <source>
        <dbReference type="SAM" id="MobiDB-lite"/>
    </source>
</evidence>
<evidence type="ECO:0000256" key="2">
    <source>
        <dbReference type="SAM" id="Phobius"/>
    </source>
</evidence>
<keyword evidence="2" id="KW-0812">Transmembrane</keyword>
<feature type="region of interest" description="Disordered" evidence="1">
    <location>
        <begin position="637"/>
        <end position="661"/>
    </location>
</feature>
<comment type="caution">
    <text evidence="4">The sequence shown here is derived from an EMBL/GenBank/DDBJ whole genome shotgun (WGS) entry which is preliminary data.</text>
</comment>
<evidence type="ECO:0008006" key="6">
    <source>
        <dbReference type="Google" id="ProtNLM"/>
    </source>
</evidence>
<dbReference type="Proteomes" id="UP001497497">
    <property type="component" value="Unassembled WGS sequence"/>
</dbReference>
<evidence type="ECO:0000313" key="5">
    <source>
        <dbReference type="Proteomes" id="UP001497497"/>
    </source>
</evidence>
<keyword evidence="2" id="KW-0472">Membrane</keyword>
<proteinExistence type="predicted"/>
<keyword evidence="3" id="KW-0732">Signal</keyword>
<feature type="compositionally biased region" description="Gly residues" evidence="1">
    <location>
        <begin position="539"/>
        <end position="552"/>
    </location>
</feature>